<dbReference type="EMBL" id="VRMN01000004">
    <property type="protein sequence ID" value="KAA8494666.1"/>
    <property type="molecule type" value="Genomic_DNA"/>
</dbReference>
<feature type="region of interest" description="Disordered" evidence="1">
    <location>
        <begin position="1"/>
        <end position="77"/>
    </location>
</feature>
<proteinExistence type="predicted"/>
<gene>
    <name evidence="2" type="ORF">FVE85_2907</name>
</gene>
<feature type="region of interest" description="Disordered" evidence="1">
    <location>
        <begin position="175"/>
        <end position="253"/>
    </location>
</feature>
<sequence>MERDDRIGLGAPSSRGRPRKHPRDRPRKSGSSAVAQSAARPTAVRGAAPQVPAQQTERHAAWMDEGGGSTSSDGSGIDMEELLQRLNLPVWDEHEEFEPKGGKLRQHSMQDSEVQELQDEQQQWWTAEFCGLESLLARAPINELLDVPFEQCHIFGLTADELAERNVEAPLRKWTRQKNAERQADSESVTVNADAEESRHAQDRQHPADNGDDVFRAAIPDLSAPAETLNEVGDSAHNRAPDDFDSFLDDMGA</sequence>
<accession>A0A5J4YTI7</accession>
<evidence type="ECO:0000313" key="2">
    <source>
        <dbReference type="EMBL" id="KAA8494666.1"/>
    </source>
</evidence>
<keyword evidence="3" id="KW-1185">Reference proteome</keyword>
<dbReference type="Proteomes" id="UP000324585">
    <property type="component" value="Unassembled WGS sequence"/>
</dbReference>
<reference evidence="3" key="1">
    <citation type="journal article" date="2019" name="Nat. Commun.">
        <title>Expansion of phycobilisome linker gene families in mesophilic red algae.</title>
        <authorList>
            <person name="Lee J."/>
            <person name="Kim D."/>
            <person name="Bhattacharya D."/>
            <person name="Yoon H.S."/>
        </authorList>
    </citation>
    <scope>NUCLEOTIDE SEQUENCE [LARGE SCALE GENOMIC DNA]</scope>
    <source>
        <strain evidence="3">CCMP 1328</strain>
    </source>
</reference>
<evidence type="ECO:0000313" key="3">
    <source>
        <dbReference type="Proteomes" id="UP000324585"/>
    </source>
</evidence>
<organism evidence="2 3">
    <name type="scientific">Porphyridium purpureum</name>
    <name type="common">Red alga</name>
    <name type="synonym">Porphyridium cruentum</name>
    <dbReference type="NCBI Taxonomy" id="35688"/>
    <lineage>
        <taxon>Eukaryota</taxon>
        <taxon>Rhodophyta</taxon>
        <taxon>Bangiophyceae</taxon>
        <taxon>Porphyridiales</taxon>
        <taxon>Porphyridiaceae</taxon>
        <taxon>Porphyridium</taxon>
    </lineage>
</organism>
<evidence type="ECO:0000256" key="1">
    <source>
        <dbReference type="SAM" id="MobiDB-lite"/>
    </source>
</evidence>
<name>A0A5J4YTI7_PORPP</name>
<protein>
    <submittedName>
        <fullName evidence="2">Uncharacterized protein</fullName>
    </submittedName>
</protein>
<dbReference type="AlphaFoldDB" id="A0A5J4YTI7"/>
<feature type="compositionally biased region" description="Basic residues" evidence="1">
    <location>
        <begin position="16"/>
        <end position="28"/>
    </location>
</feature>
<feature type="compositionally biased region" description="Acidic residues" evidence="1">
    <location>
        <begin position="243"/>
        <end position="253"/>
    </location>
</feature>
<comment type="caution">
    <text evidence="2">The sequence shown here is derived from an EMBL/GenBank/DDBJ whole genome shotgun (WGS) entry which is preliminary data.</text>
</comment>
<feature type="compositionally biased region" description="Basic and acidic residues" evidence="1">
    <location>
        <begin position="196"/>
        <end position="215"/>
    </location>
</feature>